<dbReference type="EMBL" id="BSNS01000007">
    <property type="protein sequence ID" value="GLQ54469.1"/>
    <property type="molecule type" value="Genomic_DNA"/>
</dbReference>
<organism evidence="13 14">
    <name type="scientific">Devosia nitrariae</name>
    <dbReference type="NCBI Taxonomy" id="2071872"/>
    <lineage>
        <taxon>Bacteria</taxon>
        <taxon>Pseudomonadati</taxon>
        <taxon>Pseudomonadota</taxon>
        <taxon>Alphaproteobacteria</taxon>
        <taxon>Hyphomicrobiales</taxon>
        <taxon>Devosiaceae</taxon>
        <taxon>Devosia</taxon>
    </lineage>
</organism>
<dbReference type="RefSeq" id="WP_284339901.1">
    <property type="nucleotide sequence ID" value="NZ_BSNS01000007.1"/>
</dbReference>
<evidence type="ECO:0000256" key="11">
    <source>
        <dbReference type="ARBA" id="ARBA00023136"/>
    </source>
</evidence>
<comment type="subcellular location">
    <subcellularLocation>
        <location evidence="2 12">Cell inner membrane</location>
        <topology evidence="2 12">Single-pass membrane protein</topology>
    </subcellularLocation>
</comment>
<feature type="transmembrane region" description="Helical" evidence="12">
    <location>
        <begin position="12"/>
        <end position="31"/>
    </location>
</feature>
<proteinExistence type="inferred from homology"/>
<keyword evidence="10 12" id="KW-1133">Transmembrane helix</keyword>
<comment type="similarity">
    <text evidence="3 12">Belongs to the CcmD/CycX/HelD family.</text>
</comment>
<evidence type="ECO:0000256" key="9">
    <source>
        <dbReference type="ARBA" id="ARBA00022748"/>
    </source>
</evidence>
<evidence type="ECO:0000313" key="13">
    <source>
        <dbReference type="EMBL" id="GLQ54469.1"/>
    </source>
</evidence>
<name>A0ABQ5W3P1_9HYPH</name>
<keyword evidence="14" id="KW-1185">Reference proteome</keyword>
<evidence type="ECO:0000256" key="2">
    <source>
        <dbReference type="ARBA" id="ARBA00004377"/>
    </source>
</evidence>
<evidence type="ECO:0000256" key="8">
    <source>
        <dbReference type="ARBA" id="ARBA00022692"/>
    </source>
</evidence>
<evidence type="ECO:0000256" key="10">
    <source>
        <dbReference type="ARBA" id="ARBA00022989"/>
    </source>
</evidence>
<keyword evidence="6 12" id="KW-1003">Cell membrane</keyword>
<dbReference type="Proteomes" id="UP001156691">
    <property type="component" value="Unassembled WGS sequence"/>
</dbReference>
<sequence length="55" mass="5804">MIDLGPHAVYIVWAYLGVAVAIAALIGFKLVESRRLSARLAALETAGADRSATHP</sequence>
<evidence type="ECO:0000256" key="7">
    <source>
        <dbReference type="ARBA" id="ARBA00022519"/>
    </source>
</evidence>
<comment type="function">
    <text evidence="1 12">Required for the export of heme to the periplasm for the biogenesis of c-type cytochromes.</text>
</comment>
<dbReference type="NCBIfam" id="TIGR03141">
    <property type="entry name" value="cytochro_ccmD"/>
    <property type="match status" value="1"/>
</dbReference>
<reference evidence="14" key="1">
    <citation type="journal article" date="2019" name="Int. J. Syst. Evol. Microbiol.">
        <title>The Global Catalogue of Microorganisms (GCM) 10K type strain sequencing project: providing services to taxonomists for standard genome sequencing and annotation.</title>
        <authorList>
            <consortium name="The Broad Institute Genomics Platform"/>
            <consortium name="The Broad Institute Genome Sequencing Center for Infectious Disease"/>
            <person name="Wu L."/>
            <person name="Ma J."/>
        </authorList>
    </citation>
    <scope>NUCLEOTIDE SEQUENCE [LARGE SCALE GENOMIC DNA]</scope>
    <source>
        <strain evidence="14">NBRC 112416</strain>
    </source>
</reference>
<gene>
    <name evidence="13" type="ORF">GCM10010862_17280</name>
</gene>
<evidence type="ECO:0000256" key="12">
    <source>
        <dbReference type="RuleBase" id="RU363101"/>
    </source>
</evidence>
<dbReference type="Pfam" id="PF04995">
    <property type="entry name" value="CcmD"/>
    <property type="match status" value="1"/>
</dbReference>
<evidence type="ECO:0000313" key="14">
    <source>
        <dbReference type="Proteomes" id="UP001156691"/>
    </source>
</evidence>
<evidence type="ECO:0000256" key="5">
    <source>
        <dbReference type="ARBA" id="ARBA00022448"/>
    </source>
</evidence>
<evidence type="ECO:0000256" key="3">
    <source>
        <dbReference type="ARBA" id="ARBA00008741"/>
    </source>
</evidence>
<accession>A0ABQ5W3P1</accession>
<comment type="caution">
    <text evidence="13">The sequence shown here is derived from an EMBL/GenBank/DDBJ whole genome shotgun (WGS) entry which is preliminary data.</text>
</comment>
<keyword evidence="8 12" id="KW-0812">Transmembrane</keyword>
<evidence type="ECO:0000256" key="4">
    <source>
        <dbReference type="ARBA" id="ARBA00016461"/>
    </source>
</evidence>
<dbReference type="InterPro" id="IPR007078">
    <property type="entry name" value="Haem_export_protD_CcmD"/>
</dbReference>
<keyword evidence="7 12" id="KW-0997">Cell inner membrane</keyword>
<keyword evidence="11 12" id="KW-0472">Membrane</keyword>
<evidence type="ECO:0000256" key="1">
    <source>
        <dbReference type="ARBA" id="ARBA00002442"/>
    </source>
</evidence>
<evidence type="ECO:0000256" key="6">
    <source>
        <dbReference type="ARBA" id="ARBA00022475"/>
    </source>
</evidence>
<keyword evidence="9 12" id="KW-0201">Cytochrome c-type biogenesis</keyword>
<keyword evidence="5 12" id="KW-0813">Transport</keyword>
<protein>
    <recommendedName>
        <fullName evidence="4 12">Heme exporter protein D</fullName>
    </recommendedName>
</protein>